<comment type="caution">
    <text evidence="2">The sequence shown here is derived from an EMBL/GenBank/DDBJ whole genome shotgun (WGS) entry which is preliminary data.</text>
</comment>
<accession>A0A833WA33</accession>
<evidence type="ECO:0000313" key="3">
    <source>
        <dbReference type="Proteomes" id="UP000655588"/>
    </source>
</evidence>
<dbReference type="AlphaFoldDB" id="A0A833WA33"/>
<feature type="region of interest" description="Disordered" evidence="1">
    <location>
        <begin position="1"/>
        <end position="31"/>
    </location>
</feature>
<gene>
    <name evidence="2" type="ORF">E2986_12932</name>
</gene>
<proteinExistence type="predicted"/>
<protein>
    <submittedName>
        <fullName evidence="2">Uncharacterized protein</fullName>
    </submittedName>
</protein>
<evidence type="ECO:0000313" key="2">
    <source>
        <dbReference type="EMBL" id="KAF3429492.1"/>
    </source>
</evidence>
<keyword evidence="3" id="KW-1185">Reference proteome</keyword>
<organism evidence="2 3">
    <name type="scientific">Frieseomelitta varia</name>
    <dbReference type="NCBI Taxonomy" id="561572"/>
    <lineage>
        <taxon>Eukaryota</taxon>
        <taxon>Metazoa</taxon>
        <taxon>Ecdysozoa</taxon>
        <taxon>Arthropoda</taxon>
        <taxon>Hexapoda</taxon>
        <taxon>Insecta</taxon>
        <taxon>Pterygota</taxon>
        <taxon>Neoptera</taxon>
        <taxon>Endopterygota</taxon>
        <taxon>Hymenoptera</taxon>
        <taxon>Apocrita</taxon>
        <taxon>Aculeata</taxon>
        <taxon>Apoidea</taxon>
        <taxon>Anthophila</taxon>
        <taxon>Apidae</taxon>
        <taxon>Frieseomelitta</taxon>
    </lineage>
</organism>
<sequence length="167" mass="18566">MYFANFPKMPITQSDIRKSGEQTSQLRKQSKSPDVSIFTPIIRVEIQRGQVLQLAPRFVQAVITRGERSTQDGFRSRLEQLGDCSSPLPFRGLSVGVQRSLQARKVASMTGTVFLTFTLACLSPCLAQMLEDKDDLTGRNGSKLLASCSRRPRALVFPDPSQFLLSN</sequence>
<name>A0A833WA33_9HYME</name>
<evidence type="ECO:0000256" key="1">
    <source>
        <dbReference type="SAM" id="MobiDB-lite"/>
    </source>
</evidence>
<dbReference type="EMBL" id="WNWW01000161">
    <property type="protein sequence ID" value="KAF3429492.1"/>
    <property type="molecule type" value="Genomic_DNA"/>
</dbReference>
<dbReference type="Proteomes" id="UP000655588">
    <property type="component" value="Unassembled WGS sequence"/>
</dbReference>
<reference evidence="2" key="1">
    <citation type="submission" date="2019-11" db="EMBL/GenBank/DDBJ databases">
        <title>The nuclear and mitochondrial genomes of Frieseomelitta varia - a highly eusocial stingless bee (Meliponini) with a permanently sterile worker caste.</title>
        <authorList>
            <person name="Freitas F.C.P."/>
            <person name="Lourenco A.P."/>
            <person name="Nunes F.M.F."/>
            <person name="Paschoal A.R."/>
            <person name="Abreu F.C.P."/>
            <person name="Barbin F.O."/>
            <person name="Bataglia L."/>
            <person name="Cardoso-Junior C.A.M."/>
            <person name="Cervoni M.S."/>
            <person name="Silva S.R."/>
            <person name="Dalarmi F."/>
            <person name="Del Lama M.A."/>
            <person name="Depintor T.S."/>
            <person name="Ferreira K.M."/>
            <person name="Goria P.S."/>
            <person name="Jaskot M.C."/>
            <person name="Lago D.C."/>
            <person name="Luna-Lucena D."/>
            <person name="Moda L.M."/>
            <person name="Nascimento L."/>
            <person name="Pedrino M."/>
            <person name="Rabico F.O."/>
            <person name="Sanches F.C."/>
            <person name="Santos D.E."/>
            <person name="Santos C.G."/>
            <person name="Vieira J."/>
            <person name="Lopes T.F."/>
            <person name="Barchuk A.R."/>
            <person name="Hartfelder K."/>
            <person name="Simoes Z.L.P."/>
            <person name="Bitondi M.M.G."/>
            <person name="Pinheiro D.G."/>
        </authorList>
    </citation>
    <scope>NUCLEOTIDE SEQUENCE</scope>
    <source>
        <strain evidence="2">USP_RPSP 00005682</strain>
        <tissue evidence="2">Whole individual</tissue>
    </source>
</reference>